<evidence type="ECO:0000313" key="1">
    <source>
        <dbReference type="EMBL" id="KAH7846707.1"/>
    </source>
</evidence>
<protein>
    <submittedName>
        <fullName evidence="1">Uncharacterized protein</fullName>
    </submittedName>
</protein>
<gene>
    <name evidence="1" type="ORF">Vadar_017241</name>
</gene>
<comment type="caution">
    <text evidence="1">The sequence shown here is derived from an EMBL/GenBank/DDBJ whole genome shotgun (WGS) entry which is preliminary data.</text>
</comment>
<reference evidence="1 2" key="1">
    <citation type="journal article" date="2021" name="Hortic Res">
        <title>High-quality reference genome and annotation aids understanding of berry development for evergreen blueberry (Vaccinium darrowii).</title>
        <authorList>
            <person name="Yu J."/>
            <person name="Hulse-Kemp A.M."/>
            <person name="Babiker E."/>
            <person name="Staton M."/>
        </authorList>
    </citation>
    <scope>NUCLEOTIDE SEQUENCE [LARGE SCALE GENOMIC DNA]</scope>
    <source>
        <strain evidence="2">cv. NJ 8807/NJ 8810</strain>
        <tissue evidence="1">Young leaf</tissue>
    </source>
</reference>
<dbReference type="EMBL" id="CM037155">
    <property type="protein sequence ID" value="KAH7846707.1"/>
    <property type="molecule type" value="Genomic_DNA"/>
</dbReference>
<organism evidence="1 2">
    <name type="scientific">Vaccinium darrowii</name>
    <dbReference type="NCBI Taxonomy" id="229202"/>
    <lineage>
        <taxon>Eukaryota</taxon>
        <taxon>Viridiplantae</taxon>
        <taxon>Streptophyta</taxon>
        <taxon>Embryophyta</taxon>
        <taxon>Tracheophyta</taxon>
        <taxon>Spermatophyta</taxon>
        <taxon>Magnoliopsida</taxon>
        <taxon>eudicotyledons</taxon>
        <taxon>Gunneridae</taxon>
        <taxon>Pentapetalae</taxon>
        <taxon>asterids</taxon>
        <taxon>Ericales</taxon>
        <taxon>Ericaceae</taxon>
        <taxon>Vaccinioideae</taxon>
        <taxon>Vaccinieae</taxon>
        <taxon>Vaccinium</taxon>
    </lineage>
</organism>
<keyword evidence="2" id="KW-1185">Reference proteome</keyword>
<evidence type="ECO:0000313" key="2">
    <source>
        <dbReference type="Proteomes" id="UP000828048"/>
    </source>
</evidence>
<name>A0ACB7Y0F3_9ERIC</name>
<proteinExistence type="predicted"/>
<accession>A0ACB7Y0F3</accession>
<dbReference type="Proteomes" id="UP000828048">
    <property type="component" value="Chromosome 5"/>
</dbReference>
<sequence>MGFSISDIRSRGWIAWICRVIKRMKIVGKKFGRLLEHVLDEHNARKNEEAGDFVAEEEEGMVEVGERENRPGYYLVDRDKVFLRERGRGTGMAIMPLDLIAMSL</sequence>